<dbReference type="Proteomes" id="UP000295511">
    <property type="component" value="Unassembled WGS sequence"/>
</dbReference>
<evidence type="ECO:0000313" key="2">
    <source>
        <dbReference type="Proteomes" id="UP000295511"/>
    </source>
</evidence>
<dbReference type="OrthoDB" id="3405537at2"/>
<dbReference type="EMBL" id="SMRU01000101">
    <property type="protein sequence ID" value="TDF82217.1"/>
    <property type="molecule type" value="Genomic_DNA"/>
</dbReference>
<gene>
    <name evidence="1" type="ORF">E1809_26365</name>
</gene>
<sequence length="399" mass="45526">MTGPASKPPACSRCGINRPASITVQGKSICQGCRTRLQRNPGPCPGCRQHRVLAFHDRQNRQICAGCAGEKPTYSCRRCGREDNCYGRNCGPCTLTERATELLTDPDTAQIHQQLQPVFNALMNVDRPQTTLYWFRRSEGPRILHRMATGELQISHETFQQLPSNKTTNYLRDFLTALGVLPHYEARIERMLPWLEDLLDTIPKADADIIRRFAHWRVLRHLRQKAAHDELTKSMVLQGRAQIKGAARFLAWLTRHDTTLAGMGQADLERYLITHPGSETSQHAFIGWVRTSGINTSLRIPKQPRRFSSVTMSEEERWGHVQTLLHDQTMRHYTRIGGLFMLLFAQPLTTICRMHADQVTVTDDGQVTVTFERTPILMPEPLDRIIIEHMNRRGQASYA</sequence>
<proteinExistence type="predicted"/>
<organism evidence="1 2">
    <name type="scientific">Arthrobacter terricola</name>
    <dbReference type="NCBI Taxonomy" id="2547396"/>
    <lineage>
        <taxon>Bacteria</taxon>
        <taxon>Bacillati</taxon>
        <taxon>Actinomycetota</taxon>
        <taxon>Actinomycetes</taxon>
        <taxon>Micrococcales</taxon>
        <taxon>Micrococcaceae</taxon>
        <taxon>Arthrobacter</taxon>
    </lineage>
</organism>
<dbReference type="RefSeq" id="WP_133207174.1">
    <property type="nucleotide sequence ID" value="NZ_SMRU01000101.1"/>
</dbReference>
<keyword evidence="2" id="KW-1185">Reference proteome</keyword>
<reference evidence="1 2" key="1">
    <citation type="submission" date="2019-03" db="EMBL/GenBank/DDBJ databases">
        <title>Whole genome sequence of Arthrobacter sp JH1-1.</title>
        <authorList>
            <person name="Trinh H.N."/>
        </authorList>
    </citation>
    <scope>NUCLEOTIDE SEQUENCE [LARGE SCALE GENOMIC DNA]</scope>
    <source>
        <strain evidence="1 2">JH1-1</strain>
    </source>
</reference>
<accession>A0A4R5K0G1</accession>
<feature type="non-terminal residue" evidence="1">
    <location>
        <position position="399"/>
    </location>
</feature>
<evidence type="ECO:0000313" key="1">
    <source>
        <dbReference type="EMBL" id="TDF82217.1"/>
    </source>
</evidence>
<name>A0A4R5K0G1_9MICC</name>
<dbReference type="AlphaFoldDB" id="A0A4R5K0G1"/>
<protein>
    <submittedName>
        <fullName evidence="1">Uncharacterized protein</fullName>
    </submittedName>
</protein>
<comment type="caution">
    <text evidence="1">The sequence shown here is derived from an EMBL/GenBank/DDBJ whole genome shotgun (WGS) entry which is preliminary data.</text>
</comment>